<dbReference type="GO" id="GO:0016301">
    <property type="term" value="F:kinase activity"/>
    <property type="evidence" value="ECO:0007669"/>
    <property type="project" value="UniProtKB-KW"/>
</dbReference>
<keyword evidence="2" id="KW-1185">Reference proteome</keyword>
<protein>
    <submittedName>
        <fullName evidence="1">5-methylthioribose kinase</fullName>
    </submittedName>
</protein>
<name>A0ABT9WK40_9BACL</name>
<comment type="caution">
    <text evidence="1">The sequence shown here is derived from an EMBL/GenBank/DDBJ whole genome shotgun (WGS) entry which is preliminary data.</text>
</comment>
<evidence type="ECO:0000313" key="2">
    <source>
        <dbReference type="Proteomes" id="UP001233836"/>
    </source>
</evidence>
<dbReference type="EMBL" id="JAUSTI010000019">
    <property type="protein sequence ID" value="MDQ0173357.1"/>
    <property type="molecule type" value="Genomic_DNA"/>
</dbReference>
<accession>A0ABT9WK40</accession>
<keyword evidence="1" id="KW-0418">Kinase</keyword>
<evidence type="ECO:0000313" key="1">
    <source>
        <dbReference type="EMBL" id="MDQ0173357.1"/>
    </source>
</evidence>
<sequence>MNSQLKRTIDQVKELLMQDHDSIIYGQLHSGLGYTLPSDCPHMRPYYDFLGMSNGALWGD</sequence>
<organism evidence="1 2">
    <name type="scientific">Paenibacillus tundrae</name>
    <dbReference type="NCBI Taxonomy" id="528187"/>
    <lineage>
        <taxon>Bacteria</taxon>
        <taxon>Bacillati</taxon>
        <taxon>Bacillota</taxon>
        <taxon>Bacilli</taxon>
        <taxon>Bacillales</taxon>
        <taxon>Paenibacillaceae</taxon>
        <taxon>Paenibacillus</taxon>
    </lineage>
</organism>
<gene>
    <name evidence="1" type="ORF">J2T19_004850</name>
</gene>
<dbReference type="Proteomes" id="UP001233836">
    <property type="component" value="Unassembled WGS sequence"/>
</dbReference>
<proteinExistence type="predicted"/>
<keyword evidence="1" id="KW-0808">Transferase</keyword>
<reference evidence="1 2" key="1">
    <citation type="submission" date="2023-07" db="EMBL/GenBank/DDBJ databases">
        <title>Sorghum-associated microbial communities from plants grown in Nebraska, USA.</title>
        <authorList>
            <person name="Schachtman D."/>
        </authorList>
    </citation>
    <scope>NUCLEOTIDE SEQUENCE [LARGE SCALE GENOMIC DNA]</scope>
    <source>
        <strain evidence="1 2">DS1314</strain>
    </source>
</reference>